<dbReference type="EMBL" id="FNLC01000002">
    <property type="protein sequence ID" value="SDQ88602.1"/>
    <property type="molecule type" value="Genomic_DNA"/>
</dbReference>
<sequence length="87" mass="9600">MTSIRDLLAESLAVGETVHCTLEERDGRLVADHPNEESPLDIVVIEGADRLEERPPDDPVAVEIVSRIVDGRVAARIVDADRRSESR</sequence>
<keyword evidence="2" id="KW-1185">Reference proteome</keyword>
<organism evidence="1 2">
    <name type="scientific">Natronobacterium texcoconense</name>
    <dbReference type="NCBI Taxonomy" id="1095778"/>
    <lineage>
        <taxon>Archaea</taxon>
        <taxon>Methanobacteriati</taxon>
        <taxon>Methanobacteriota</taxon>
        <taxon>Stenosarchaea group</taxon>
        <taxon>Halobacteria</taxon>
        <taxon>Halobacteriales</taxon>
        <taxon>Natrialbaceae</taxon>
        <taxon>Natronobacterium</taxon>
    </lineage>
</organism>
<gene>
    <name evidence="1" type="ORF">SAMN04489842_1597</name>
</gene>
<name>A0A1H1EIM6_NATTX</name>
<reference evidence="2" key="1">
    <citation type="submission" date="2016-10" db="EMBL/GenBank/DDBJ databases">
        <authorList>
            <person name="Varghese N."/>
            <person name="Submissions S."/>
        </authorList>
    </citation>
    <scope>NUCLEOTIDE SEQUENCE [LARGE SCALE GENOMIC DNA]</scope>
    <source>
        <strain evidence="2">DSM 24767</strain>
    </source>
</reference>
<dbReference type="OrthoDB" id="200913at2157"/>
<accession>A0A1H1EIM6</accession>
<dbReference type="STRING" id="1095778.SAMN04489842_1597"/>
<dbReference type="AlphaFoldDB" id="A0A1H1EIM6"/>
<evidence type="ECO:0000313" key="2">
    <source>
        <dbReference type="Proteomes" id="UP000198848"/>
    </source>
</evidence>
<proteinExistence type="predicted"/>
<protein>
    <submittedName>
        <fullName evidence="1">Uncharacterized protein</fullName>
    </submittedName>
</protein>
<dbReference type="RefSeq" id="WP_090380008.1">
    <property type="nucleotide sequence ID" value="NZ_FNLC01000002.1"/>
</dbReference>
<dbReference type="Proteomes" id="UP000198848">
    <property type="component" value="Unassembled WGS sequence"/>
</dbReference>
<evidence type="ECO:0000313" key="1">
    <source>
        <dbReference type="EMBL" id="SDQ88602.1"/>
    </source>
</evidence>